<dbReference type="EMBL" id="KV454011">
    <property type="protein sequence ID" value="ODV98449.1"/>
    <property type="molecule type" value="Genomic_DNA"/>
</dbReference>
<name>A0A1E4U387_PACTA</name>
<feature type="region of interest" description="Disordered" evidence="1">
    <location>
        <begin position="90"/>
        <end position="110"/>
    </location>
</feature>
<dbReference type="AlphaFoldDB" id="A0A1E4U387"/>
<dbReference type="PANTHER" id="PTHR28199:SF1">
    <property type="entry name" value="PROCESSING OF GAS1 AND ALP PROTEIN 2"/>
    <property type="match status" value="1"/>
</dbReference>
<gene>
    <name evidence="2" type="ORF">PACTADRAFT_926</name>
</gene>
<accession>A0A1E4U387</accession>
<evidence type="ECO:0000256" key="1">
    <source>
        <dbReference type="SAM" id="MobiDB-lite"/>
    </source>
</evidence>
<evidence type="ECO:0000313" key="3">
    <source>
        <dbReference type="Proteomes" id="UP000094236"/>
    </source>
</evidence>
<keyword evidence="3" id="KW-1185">Reference proteome</keyword>
<dbReference type="InterPro" id="IPR011431">
    <property type="entry name" value="Trafficking_Pga2"/>
</dbReference>
<dbReference type="Pfam" id="PF07543">
    <property type="entry name" value="PGA2"/>
    <property type="match status" value="1"/>
</dbReference>
<reference evidence="3" key="1">
    <citation type="submission" date="2016-05" db="EMBL/GenBank/DDBJ databases">
        <title>Comparative genomics of biotechnologically important yeasts.</title>
        <authorList>
            <consortium name="DOE Joint Genome Institute"/>
            <person name="Riley R."/>
            <person name="Haridas S."/>
            <person name="Wolfe K.H."/>
            <person name="Lopes M.R."/>
            <person name="Hittinger C.T."/>
            <person name="Goker M."/>
            <person name="Salamov A."/>
            <person name="Wisecaver J."/>
            <person name="Long T.M."/>
            <person name="Aerts A.L."/>
            <person name="Barry K."/>
            <person name="Choi C."/>
            <person name="Clum A."/>
            <person name="Coughlan A.Y."/>
            <person name="Deshpande S."/>
            <person name="Douglass A.P."/>
            <person name="Hanson S.J."/>
            <person name="Klenk H.-P."/>
            <person name="Labutti K."/>
            <person name="Lapidus A."/>
            <person name="Lindquist E."/>
            <person name="Lipzen A."/>
            <person name="Meier-Kolthoff J.P."/>
            <person name="Ohm R.A."/>
            <person name="Otillar R.P."/>
            <person name="Pangilinan J."/>
            <person name="Peng Y."/>
            <person name="Rokas A."/>
            <person name="Rosa C.A."/>
            <person name="Scheuner C."/>
            <person name="Sibirny A.A."/>
            <person name="Slot J.C."/>
            <person name="Stielow J.B."/>
            <person name="Sun H."/>
            <person name="Kurtzman C.P."/>
            <person name="Blackwell M."/>
            <person name="Grigoriev I.V."/>
            <person name="Jeffries T.W."/>
        </authorList>
    </citation>
    <scope>NUCLEOTIDE SEQUENCE [LARGE SCALE GENOMIC DNA]</scope>
    <source>
        <strain evidence="3">NRRL Y-2460</strain>
    </source>
</reference>
<organism evidence="2 3">
    <name type="scientific">Pachysolen tannophilus NRRL Y-2460</name>
    <dbReference type="NCBI Taxonomy" id="669874"/>
    <lineage>
        <taxon>Eukaryota</taxon>
        <taxon>Fungi</taxon>
        <taxon>Dikarya</taxon>
        <taxon>Ascomycota</taxon>
        <taxon>Saccharomycotina</taxon>
        <taxon>Pichiomycetes</taxon>
        <taxon>Pachysolenaceae</taxon>
        <taxon>Pachysolen</taxon>
    </lineage>
</organism>
<proteinExistence type="predicted"/>
<dbReference type="STRING" id="669874.A0A1E4U387"/>
<dbReference type="OrthoDB" id="4227028at2759"/>
<evidence type="ECO:0000313" key="2">
    <source>
        <dbReference type="EMBL" id="ODV98449.1"/>
    </source>
</evidence>
<dbReference type="PANTHER" id="PTHR28199">
    <property type="entry name" value="PROCESSING OF GAS1 AND ALP PROTEIN 2"/>
    <property type="match status" value="1"/>
</dbReference>
<dbReference type="GO" id="GO:0015031">
    <property type="term" value="P:protein transport"/>
    <property type="evidence" value="ECO:0007669"/>
    <property type="project" value="TreeGrafter"/>
</dbReference>
<evidence type="ECO:0008006" key="4">
    <source>
        <dbReference type="Google" id="ProtNLM"/>
    </source>
</evidence>
<dbReference type="Proteomes" id="UP000094236">
    <property type="component" value="Unassembled WGS sequence"/>
</dbReference>
<protein>
    <recommendedName>
        <fullName evidence="4">Processing of GAS1 and ALP protein 2</fullName>
    </recommendedName>
</protein>
<sequence length="151" mass="17604">MSLDIVEGQDLRSVFHDLVPDVLPDFLKNFSHDLIDELEPLRIIRLIAIVGGYIFARRIYMKYAQQKQLEEQLARDEKLKTENLINGSDLQSELIEDTDPTKDDQSWGWGKTTRRKVKQQQKIFEDELIKIAEEKAALDDSEDELTELLED</sequence>